<evidence type="ECO:0000313" key="2">
    <source>
        <dbReference type="EMBL" id="MBK1877680.1"/>
    </source>
</evidence>
<dbReference type="PANTHER" id="PTHR12558">
    <property type="entry name" value="CELL DIVISION CYCLE 16,23,27"/>
    <property type="match status" value="1"/>
</dbReference>
<feature type="repeat" description="TPR" evidence="1">
    <location>
        <begin position="282"/>
        <end position="315"/>
    </location>
</feature>
<feature type="repeat" description="TPR" evidence="1">
    <location>
        <begin position="62"/>
        <end position="95"/>
    </location>
</feature>
<dbReference type="Pfam" id="PF13181">
    <property type="entry name" value="TPR_8"/>
    <property type="match status" value="1"/>
</dbReference>
<dbReference type="AlphaFoldDB" id="A0A934RY90"/>
<keyword evidence="1" id="KW-0802">TPR repeat</keyword>
<dbReference type="InterPro" id="IPR011990">
    <property type="entry name" value="TPR-like_helical_dom_sf"/>
</dbReference>
<organism evidence="2 3">
    <name type="scientific">Pelagicoccus mobilis</name>
    <dbReference type="NCBI Taxonomy" id="415221"/>
    <lineage>
        <taxon>Bacteria</taxon>
        <taxon>Pseudomonadati</taxon>
        <taxon>Verrucomicrobiota</taxon>
        <taxon>Opitutia</taxon>
        <taxon>Puniceicoccales</taxon>
        <taxon>Pelagicoccaceae</taxon>
        <taxon>Pelagicoccus</taxon>
    </lineage>
</organism>
<sequence length="577" mass="64583">MGNFRYVTNLIIIVTAAWIPSLQSKEEHPLDIPRPAVSHLPNAFSLKLDEIYHSLAEDASDPELYGKLGMHYHSNGFLESAIIAYERSIALRSDHAKWHYYKGSVFLLLGDSANALPSLQKASQLAPNHTFVTLKLADARYSLGHSSKALTLYEEISQKQPENPLAIIGMARCLTNLGETARAENILIELSQEHPSASTPFSLLYHLYSRSGDTEKRNAVKQKMKGLDNILTDNNPWLAELNEYCYDIYRLTVIADQAERSGSFDNAIKTLRRAVALSPDSDEAYYQLGRMHARNNSNTKAIAHLQIAQQKNPHNVEASQLLAETLHFQGKTEQALETVKRSISQTPNSELLQLQLGFLLQESGNKEAAITAYRKAIDIDPQNRKAIKNLGNLLVEQRQPEGLDWLDKYIRIKGDDTEVRISLGNLYAKAGNFSKAIDYLEPAYRLAPQNTDLQRALAIAYLRLAVDLANKGNIERAIARLESSVETDNDFTDARFNLALLYLNTGQAPKAESHARTLLAATPKDLELTILLARSLSIQHRNSEAISVLEAFESETPNLTQAEKESLRTVWESIRQN</sequence>
<accession>A0A934RY90</accession>
<dbReference type="InterPro" id="IPR019734">
    <property type="entry name" value="TPR_rpt"/>
</dbReference>
<dbReference type="EMBL" id="JAENIL010000021">
    <property type="protein sequence ID" value="MBK1877680.1"/>
    <property type="molecule type" value="Genomic_DNA"/>
</dbReference>
<dbReference type="Pfam" id="PF13428">
    <property type="entry name" value="TPR_14"/>
    <property type="match status" value="1"/>
</dbReference>
<protein>
    <submittedName>
        <fullName evidence="2">Tetratricopeptide repeat protein</fullName>
    </submittedName>
</protein>
<name>A0A934RY90_9BACT</name>
<dbReference type="Pfam" id="PF13432">
    <property type="entry name" value="TPR_16"/>
    <property type="match status" value="2"/>
</dbReference>
<dbReference type="PROSITE" id="PS50293">
    <property type="entry name" value="TPR_REGION"/>
    <property type="match status" value="1"/>
</dbReference>
<dbReference type="GO" id="GO:0042802">
    <property type="term" value="F:identical protein binding"/>
    <property type="evidence" value="ECO:0007669"/>
    <property type="project" value="InterPro"/>
</dbReference>
<dbReference type="Proteomes" id="UP000617628">
    <property type="component" value="Unassembled WGS sequence"/>
</dbReference>
<proteinExistence type="predicted"/>
<dbReference type="RefSeq" id="WP_200355894.1">
    <property type="nucleotide sequence ID" value="NZ_JAENIL010000021.1"/>
</dbReference>
<dbReference type="SUPFAM" id="SSF48452">
    <property type="entry name" value="TPR-like"/>
    <property type="match status" value="2"/>
</dbReference>
<gene>
    <name evidence="2" type="ORF">JIN87_12450</name>
</gene>
<dbReference type="Pfam" id="PF07721">
    <property type="entry name" value="TPR_4"/>
    <property type="match status" value="1"/>
</dbReference>
<dbReference type="Pfam" id="PF14559">
    <property type="entry name" value="TPR_19"/>
    <property type="match status" value="2"/>
</dbReference>
<dbReference type="InterPro" id="IPR011717">
    <property type="entry name" value="TPR-4"/>
</dbReference>
<dbReference type="PROSITE" id="PS50005">
    <property type="entry name" value="TPR"/>
    <property type="match status" value="5"/>
</dbReference>
<evidence type="ECO:0000313" key="3">
    <source>
        <dbReference type="Proteomes" id="UP000617628"/>
    </source>
</evidence>
<dbReference type="SMART" id="SM00028">
    <property type="entry name" value="TPR"/>
    <property type="match status" value="10"/>
</dbReference>
<evidence type="ECO:0000256" key="1">
    <source>
        <dbReference type="PROSITE-ProRule" id="PRU00339"/>
    </source>
</evidence>
<keyword evidence="3" id="KW-1185">Reference proteome</keyword>
<comment type="caution">
    <text evidence="2">The sequence shown here is derived from an EMBL/GenBank/DDBJ whole genome shotgun (WGS) entry which is preliminary data.</text>
</comment>
<reference evidence="2" key="1">
    <citation type="submission" date="2021-01" db="EMBL/GenBank/DDBJ databases">
        <title>Modified the classification status of verrucomicrobia.</title>
        <authorList>
            <person name="Feng X."/>
        </authorList>
    </citation>
    <scope>NUCLEOTIDE SEQUENCE</scope>
    <source>
        <strain evidence="2">KCTC 13126</strain>
    </source>
</reference>
<feature type="repeat" description="TPR" evidence="1">
    <location>
        <begin position="350"/>
        <end position="383"/>
    </location>
</feature>
<dbReference type="Gene3D" id="1.25.40.10">
    <property type="entry name" value="Tetratricopeptide repeat domain"/>
    <property type="match status" value="4"/>
</dbReference>
<feature type="repeat" description="TPR" evidence="1">
    <location>
        <begin position="96"/>
        <end position="129"/>
    </location>
</feature>
<dbReference type="PANTHER" id="PTHR12558:SF13">
    <property type="entry name" value="CELL DIVISION CYCLE PROTEIN 27 HOMOLOG"/>
    <property type="match status" value="1"/>
</dbReference>
<feature type="repeat" description="TPR" evidence="1">
    <location>
        <begin position="417"/>
        <end position="450"/>
    </location>
</feature>